<name>A0ABU3Q1T6_9SPHN</name>
<keyword evidence="4" id="KW-1185">Reference proteome</keyword>
<organism evidence="3 4">
    <name type="scientific">Sphingosinicella rhizophila</name>
    <dbReference type="NCBI Taxonomy" id="3050082"/>
    <lineage>
        <taxon>Bacteria</taxon>
        <taxon>Pseudomonadati</taxon>
        <taxon>Pseudomonadota</taxon>
        <taxon>Alphaproteobacteria</taxon>
        <taxon>Sphingomonadales</taxon>
        <taxon>Sphingosinicellaceae</taxon>
        <taxon>Sphingosinicella</taxon>
    </lineage>
</organism>
<proteinExistence type="inferred from homology"/>
<feature type="compositionally biased region" description="Low complexity" evidence="2">
    <location>
        <begin position="134"/>
        <end position="159"/>
    </location>
</feature>
<dbReference type="Proteomes" id="UP001259572">
    <property type="component" value="Unassembled WGS sequence"/>
</dbReference>
<dbReference type="EMBL" id="JAVUPU010000001">
    <property type="protein sequence ID" value="MDT9597390.1"/>
    <property type="molecule type" value="Genomic_DNA"/>
</dbReference>
<evidence type="ECO:0000256" key="1">
    <source>
        <dbReference type="ARBA" id="ARBA00007031"/>
    </source>
</evidence>
<comment type="caution">
    <text evidence="3">The sequence shown here is derived from an EMBL/GenBank/DDBJ whole genome shotgun (WGS) entry which is preliminary data.</text>
</comment>
<gene>
    <name evidence="3" type="ORF">RQX22_00300</name>
</gene>
<feature type="region of interest" description="Disordered" evidence="2">
    <location>
        <begin position="124"/>
        <end position="180"/>
    </location>
</feature>
<sequence>MENQQLVDLTADIVAAHVAHNTVSVGDVANLIQSVHTALTGLNEPQVAPEQKKNGVVSIRASIKPDYLVCLECGQKHKMLKRHLVRAHDMTPDQYRQDYSLPRDYPLVAPNYSEQRRNLAHAIGLGRQRGKGNGNTAKAKAPAAKSASAKAPAARGKAASDSTAAKPRGRGRPRKVAADA</sequence>
<evidence type="ECO:0000313" key="3">
    <source>
        <dbReference type="EMBL" id="MDT9597390.1"/>
    </source>
</evidence>
<dbReference type="Gene3D" id="1.10.10.1550">
    <property type="entry name" value="ROS/MUCR transcriptional regulator protein"/>
    <property type="match status" value="1"/>
</dbReference>
<accession>A0ABU3Q1T6</accession>
<feature type="compositionally biased region" description="Basic residues" evidence="2">
    <location>
        <begin position="167"/>
        <end position="180"/>
    </location>
</feature>
<reference evidence="3 4" key="1">
    <citation type="submission" date="2023-05" db="EMBL/GenBank/DDBJ databases">
        <authorList>
            <person name="Guo Y."/>
        </authorList>
    </citation>
    <scope>NUCLEOTIDE SEQUENCE [LARGE SCALE GENOMIC DNA]</scope>
    <source>
        <strain evidence="3 4">GR2756</strain>
    </source>
</reference>
<dbReference type="Pfam" id="PF05443">
    <property type="entry name" value="ROS_MUCR"/>
    <property type="match status" value="1"/>
</dbReference>
<protein>
    <submittedName>
        <fullName evidence="3">MucR family transcriptional regulator</fullName>
    </submittedName>
</protein>
<dbReference type="RefSeq" id="WP_315722579.1">
    <property type="nucleotide sequence ID" value="NZ_JAVUPU010000001.1"/>
</dbReference>
<evidence type="ECO:0000256" key="2">
    <source>
        <dbReference type="SAM" id="MobiDB-lite"/>
    </source>
</evidence>
<dbReference type="InterPro" id="IPR008807">
    <property type="entry name" value="ROS_MUCR"/>
</dbReference>
<comment type="similarity">
    <text evidence="1">Belongs to the ros/MucR family.</text>
</comment>
<dbReference type="InterPro" id="IPR041920">
    <property type="entry name" value="ROS/MUCR_sf"/>
</dbReference>
<evidence type="ECO:0000313" key="4">
    <source>
        <dbReference type="Proteomes" id="UP001259572"/>
    </source>
</evidence>